<evidence type="ECO:0000313" key="2">
    <source>
        <dbReference type="Proteomes" id="UP000050465"/>
    </source>
</evidence>
<reference evidence="1 2" key="1">
    <citation type="submission" date="2015-09" db="EMBL/GenBank/DDBJ databases">
        <title>Identification and resolution of microdiversity through metagenomic sequencing of parallel consortia.</title>
        <authorList>
            <person name="Nelson W.C."/>
            <person name="Romine M.F."/>
            <person name="Lindemann S.R."/>
        </authorList>
    </citation>
    <scope>NUCLEOTIDE SEQUENCE [LARGE SCALE GENOMIC DNA]</scope>
    <source>
        <strain evidence="1">Ana</strain>
    </source>
</reference>
<dbReference type="AlphaFoldDB" id="A0A0P8BDU9"/>
<comment type="caution">
    <text evidence="1">The sequence shown here is derived from an EMBL/GenBank/DDBJ whole genome shotgun (WGS) entry which is preliminary data.</text>
</comment>
<organism evidence="1 2">
    <name type="scientific">Phormidesmis priestleyi Ana</name>
    <dbReference type="NCBI Taxonomy" id="1666911"/>
    <lineage>
        <taxon>Bacteria</taxon>
        <taxon>Bacillati</taxon>
        <taxon>Cyanobacteriota</taxon>
        <taxon>Cyanophyceae</taxon>
        <taxon>Leptolyngbyales</taxon>
        <taxon>Leptolyngbyaceae</taxon>
        <taxon>Phormidesmis</taxon>
    </lineage>
</organism>
<dbReference type="Proteomes" id="UP000050465">
    <property type="component" value="Unassembled WGS sequence"/>
</dbReference>
<sequence>MSTDTASPDNVINQMVALRVQRAKLDHQINSLKPLFFKACAAQDKSRFEHEQATISRRLTPGKWDYPERIVEQENRLKQVKQQFQETHEPTTGREVIWSIRLAD</sequence>
<evidence type="ECO:0000313" key="1">
    <source>
        <dbReference type="EMBL" id="KPQ31784.1"/>
    </source>
</evidence>
<dbReference type="EMBL" id="LJZR01000083">
    <property type="protein sequence ID" value="KPQ31784.1"/>
    <property type="molecule type" value="Genomic_DNA"/>
</dbReference>
<proteinExistence type="predicted"/>
<gene>
    <name evidence="1" type="ORF">HLUCCA11_22995</name>
</gene>
<name>A0A0P8BDU9_9CYAN</name>
<accession>A0A0P8BDU9</accession>
<protein>
    <submittedName>
        <fullName evidence="1">Uncharacterized protein</fullName>
    </submittedName>
</protein>